<dbReference type="OrthoDB" id="7420165at2"/>
<dbReference type="Proteomes" id="UP000266568">
    <property type="component" value="Unassembled WGS sequence"/>
</dbReference>
<gene>
    <name evidence="2" type="ORF">DFR49_0380</name>
</gene>
<evidence type="ECO:0008006" key="4">
    <source>
        <dbReference type="Google" id="ProtNLM"/>
    </source>
</evidence>
<accession>A0A397P9V0</accession>
<name>A0A397P9V0_9SPHN</name>
<sequence length="415" mass="43671">MRRLPLFRPLVLLPAAAALGIAGAVTAQIAGDRGVAPIDSSGNFEVTDVHVDVGAKTAEDARKGGWRLAQRKAWQMLSKRMTGHAGSLSDATLNGLVSGIIIENEQIGPTRYIATLGVLFDRGRAGSLLGVGGHAFRSPPMLVIPIEWSGGVARSLERRTGWQEAWARFRTGSSSIDYVRPTGTGSDPLLLNLGQTGRRDRGWWRMVLDQFGASDVLIPVARLYRQYPGGPVIGVFEARFGPDNRRIARFTLRVENADGVPALMDAGVQRIDQAYQNALRGGILRVDPSLAYIPPPEEEQAPDEGLGEDIVEMTPAPVTGATFSIQFDSPSAAAINTTEAAMRAVPGVGSAATTSLALGGVSVMQVTYAGDVKALRAALEARGWQVDVGGSTLRIRRPAAPAAPAPPAGGGATAG</sequence>
<evidence type="ECO:0000313" key="2">
    <source>
        <dbReference type="EMBL" id="RIA45852.1"/>
    </source>
</evidence>
<keyword evidence="3" id="KW-1185">Reference proteome</keyword>
<evidence type="ECO:0000313" key="3">
    <source>
        <dbReference type="Proteomes" id="UP000266568"/>
    </source>
</evidence>
<dbReference type="EMBL" id="QXDC01000002">
    <property type="protein sequence ID" value="RIA45852.1"/>
    <property type="molecule type" value="Genomic_DNA"/>
</dbReference>
<dbReference type="RefSeq" id="WP_119035227.1">
    <property type="nucleotide sequence ID" value="NZ_QXDC01000002.1"/>
</dbReference>
<comment type="caution">
    <text evidence="2">The sequence shown here is derived from an EMBL/GenBank/DDBJ whole genome shotgun (WGS) entry which is preliminary data.</text>
</comment>
<dbReference type="AlphaFoldDB" id="A0A397P9V0"/>
<proteinExistence type="predicted"/>
<feature type="chain" id="PRO_5017437327" description="Heavy-metal-associated domain-containing protein" evidence="1">
    <location>
        <begin position="28"/>
        <end position="415"/>
    </location>
</feature>
<protein>
    <recommendedName>
        <fullName evidence="4">Heavy-metal-associated domain-containing protein</fullName>
    </recommendedName>
</protein>
<evidence type="ECO:0000256" key="1">
    <source>
        <dbReference type="SAM" id="SignalP"/>
    </source>
</evidence>
<reference evidence="2 3" key="1">
    <citation type="submission" date="2018-08" db="EMBL/GenBank/DDBJ databases">
        <title>Genomic Encyclopedia of Type Strains, Phase IV (KMG-IV): sequencing the most valuable type-strain genomes for metagenomic binning, comparative biology and taxonomic classification.</title>
        <authorList>
            <person name="Goeker M."/>
        </authorList>
    </citation>
    <scope>NUCLEOTIDE SEQUENCE [LARGE SCALE GENOMIC DNA]</scope>
    <source>
        <strain evidence="2 3">DSM 25527</strain>
    </source>
</reference>
<organism evidence="2 3">
    <name type="scientific">Hephaestia caeni</name>
    <dbReference type="NCBI Taxonomy" id="645617"/>
    <lineage>
        <taxon>Bacteria</taxon>
        <taxon>Pseudomonadati</taxon>
        <taxon>Pseudomonadota</taxon>
        <taxon>Alphaproteobacteria</taxon>
        <taxon>Sphingomonadales</taxon>
        <taxon>Sphingomonadaceae</taxon>
        <taxon>Hephaestia</taxon>
    </lineage>
</organism>
<keyword evidence="1" id="KW-0732">Signal</keyword>
<feature type="signal peptide" evidence="1">
    <location>
        <begin position="1"/>
        <end position="27"/>
    </location>
</feature>